<dbReference type="GO" id="GO:0004553">
    <property type="term" value="F:hydrolase activity, hydrolyzing O-glycosyl compounds"/>
    <property type="evidence" value="ECO:0007669"/>
    <property type="project" value="InterPro"/>
</dbReference>
<dbReference type="GO" id="GO:0009254">
    <property type="term" value="P:peptidoglycan turnover"/>
    <property type="evidence" value="ECO:0007669"/>
    <property type="project" value="TreeGrafter"/>
</dbReference>
<organism evidence="6 7">
    <name type="scientific">Ornithinimicrobium ciconiae</name>
    <dbReference type="NCBI Taxonomy" id="2594265"/>
    <lineage>
        <taxon>Bacteria</taxon>
        <taxon>Bacillati</taxon>
        <taxon>Actinomycetota</taxon>
        <taxon>Actinomycetes</taxon>
        <taxon>Micrococcales</taxon>
        <taxon>Ornithinimicrobiaceae</taxon>
        <taxon>Ornithinimicrobium</taxon>
    </lineage>
</organism>
<evidence type="ECO:0000256" key="1">
    <source>
        <dbReference type="ARBA" id="ARBA00005336"/>
    </source>
</evidence>
<sequence>MHGQRCHGGCPRVAADRQGPRALVAGPAGGLLPAGLADPTAGPGRLVRRGLLAALTVSALLVTSCSGGEGTVGDATTTESTATSGSAVPGPTGSDTDQTTQTGGGGDGAGATDGSDTGQITAGPGEDAATTAPSGDRGIGLPSVAEVDRARADVAALSDRELAGQLIVAAYSGTDPAEAAALVREQHLGGLITLGGNVPGSIDARVPLLTSMTSQVQQAVTDSGRDWPAFLGIDQEGGAITRVAAPLDRWPAPMALGAARDPELVREVTAASGEQLRALGYTVVFAPSADVTIGPQDPTIGTRSPGSDTQLVAETAVAEATGFADAGIVAVVKHFPGHGGVTGDSHLGAVVLDRDLSELEEQDLVPFRATVDAGVPALMPGHIVVSAVDPDAPATLSRAVLTDLLREDLGFTGMVVTDALNMGAVTDAGGGHPAVGSLLAGADVLLMPPDPPAAIDAIVFALEDGILQRADLEDSAARTVATLRHQQQVPAPDLSVIGSDRELSVRAAAAGVTQLSGTCGERLVGDSITIQGGTDADRDNLVAAAGAAGLATGSGDSVVLVGGSSYQAGGGVGGPGTGSGDVVVAMDRPYVLADSTASTALIAAYGRDRATMDALVQVLLGETTAPGALPTPVGEFPIGSGCSS</sequence>
<dbReference type="KEGG" id="orz:FNH13_05900"/>
<dbReference type="InterPro" id="IPR019800">
    <property type="entry name" value="Glyco_hydro_3_AS"/>
</dbReference>
<evidence type="ECO:0000256" key="4">
    <source>
        <dbReference type="SAM" id="MobiDB-lite"/>
    </source>
</evidence>
<accession>A0A516G8T0</accession>
<evidence type="ECO:0000313" key="7">
    <source>
        <dbReference type="Proteomes" id="UP000315395"/>
    </source>
</evidence>
<reference evidence="6 7" key="1">
    <citation type="submission" date="2019-07" db="EMBL/GenBank/DDBJ databases">
        <title>complete genome sequencing of Ornithinimicrobium sp. H23M54.</title>
        <authorList>
            <person name="Bae J.-W."/>
            <person name="Lee S.-Y."/>
        </authorList>
    </citation>
    <scope>NUCLEOTIDE SEQUENCE [LARGE SCALE GENOMIC DNA]</scope>
    <source>
        <strain evidence="6 7">H23M54</strain>
    </source>
</reference>
<dbReference type="PRINTS" id="PR00133">
    <property type="entry name" value="GLHYDRLASE3"/>
</dbReference>
<evidence type="ECO:0000313" key="6">
    <source>
        <dbReference type="EMBL" id="QDO87936.1"/>
    </source>
</evidence>
<keyword evidence="2" id="KW-0378">Hydrolase</keyword>
<evidence type="ECO:0000259" key="5">
    <source>
        <dbReference type="Pfam" id="PF00933"/>
    </source>
</evidence>
<dbReference type="EMBL" id="CP041616">
    <property type="protein sequence ID" value="QDO87936.1"/>
    <property type="molecule type" value="Genomic_DNA"/>
</dbReference>
<evidence type="ECO:0000256" key="2">
    <source>
        <dbReference type="ARBA" id="ARBA00022801"/>
    </source>
</evidence>
<feature type="compositionally biased region" description="Gly residues" evidence="4">
    <location>
        <begin position="102"/>
        <end position="111"/>
    </location>
</feature>
<dbReference type="Gene3D" id="3.40.50.1700">
    <property type="entry name" value="Glycoside hydrolase family 3 C-terminal domain"/>
    <property type="match status" value="1"/>
</dbReference>
<dbReference type="Pfam" id="PF00933">
    <property type="entry name" value="Glyco_hydro_3"/>
    <property type="match status" value="1"/>
</dbReference>
<dbReference type="OrthoDB" id="9805821at2"/>
<dbReference type="PANTHER" id="PTHR30480">
    <property type="entry name" value="BETA-HEXOSAMINIDASE-RELATED"/>
    <property type="match status" value="1"/>
</dbReference>
<gene>
    <name evidence="6" type="ORF">FNH13_05900</name>
</gene>
<keyword evidence="7" id="KW-1185">Reference proteome</keyword>
<comment type="similarity">
    <text evidence="1">Belongs to the glycosyl hydrolase 3 family.</text>
</comment>
<dbReference type="InterPro" id="IPR036962">
    <property type="entry name" value="Glyco_hydro_3_N_sf"/>
</dbReference>
<dbReference type="PANTHER" id="PTHR30480:SF16">
    <property type="entry name" value="GLYCOSIDE HYDROLASE FAMILY 3 DOMAIN PROTEIN"/>
    <property type="match status" value="1"/>
</dbReference>
<feature type="domain" description="Glycoside hydrolase family 3 N-terminal" evidence="5">
    <location>
        <begin position="164"/>
        <end position="479"/>
    </location>
</feature>
<dbReference type="GO" id="GO:0005975">
    <property type="term" value="P:carbohydrate metabolic process"/>
    <property type="evidence" value="ECO:0007669"/>
    <property type="project" value="InterPro"/>
</dbReference>
<dbReference type="InterPro" id="IPR050226">
    <property type="entry name" value="NagZ_Beta-hexosaminidase"/>
</dbReference>
<dbReference type="PROSITE" id="PS00775">
    <property type="entry name" value="GLYCOSYL_HYDROL_F3"/>
    <property type="match status" value="1"/>
</dbReference>
<dbReference type="InterPro" id="IPR001764">
    <property type="entry name" value="Glyco_hydro_3_N"/>
</dbReference>
<dbReference type="AlphaFoldDB" id="A0A516G8T0"/>
<dbReference type="SUPFAM" id="SSF51445">
    <property type="entry name" value="(Trans)glycosidases"/>
    <property type="match status" value="1"/>
</dbReference>
<feature type="compositionally biased region" description="Low complexity" evidence="4">
    <location>
        <begin position="72"/>
        <end position="101"/>
    </location>
</feature>
<name>A0A516G8T0_9MICO</name>
<dbReference type="InterPro" id="IPR017853">
    <property type="entry name" value="GH"/>
</dbReference>
<feature type="region of interest" description="Disordered" evidence="4">
    <location>
        <begin position="66"/>
        <end position="141"/>
    </location>
</feature>
<dbReference type="Proteomes" id="UP000315395">
    <property type="component" value="Chromosome"/>
</dbReference>
<dbReference type="InterPro" id="IPR036881">
    <property type="entry name" value="Glyco_hydro_3_C_sf"/>
</dbReference>
<dbReference type="Gene3D" id="3.20.20.300">
    <property type="entry name" value="Glycoside hydrolase, family 3, N-terminal domain"/>
    <property type="match status" value="1"/>
</dbReference>
<protein>
    <submittedName>
        <fullName evidence="6">Beta-N-acetylhexosaminidase</fullName>
    </submittedName>
</protein>
<proteinExistence type="inferred from homology"/>
<keyword evidence="3" id="KW-0326">Glycosidase</keyword>
<evidence type="ECO:0000256" key="3">
    <source>
        <dbReference type="ARBA" id="ARBA00023295"/>
    </source>
</evidence>